<comment type="caution">
    <text evidence="5">The sequence shown here is derived from an EMBL/GenBank/DDBJ whole genome shotgun (WGS) entry which is preliminary data.</text>
</comment>
<dbReference type="NCBIfam" id="TIGR04183">
    <property type="entry name" value="Por_Secre_tail"/>
    <property type="match status" value="1"/>
</dbReference>
<dbReference type="InterPro" id="IPR038490">
    <property type="entry name" value="Gingipain_propep_sf"/>
</dbReference>
<accession>A0A7V4WVF4</accession>
<dbReference type="InterPro" id="IPR029030">
    <property type="entry name" value="Caspase-like_dom_sf"/>
</dbReference>
<dbReference type="Proteomes" id="UP000885779">
    <property type="component" value="Unassembled WGS sequence"/>
</dbReference>
<dbReference type="CDD" id="cd02258">
    <property type="entry name" value="Peptidase_C25_N"/>
    <property type="match status" value="1"/>
</dbReference>
<evidence type="ECO:0000313" key="5">
    <source>
        <dbReference type="EMBL" id="HGY56299.1"/>
    </source>
</evidence>
<evidence type="ECO:0000259" key="4">
    <source>
        <dbReference type="Pfam" id="PF08126"/>
    </source>
</evidence>
<feature type="domain" description="Gingipain propeptide" evidence="4">
    <location>
        <begin position="27"/>
        <end position="220"/>
    </location>
</feature>
<evidence type="ECO:0000259" key="3">
    <source>
        <dbReference type="Pfam" id="PF01364"/>
    </source>
</evidence>
<dbReference type="NCBIfam" id="NF033707">
    <property type="entry name" value="T9SS_sortase"/>
    <property type="match status" value="1"/>
</dbReference>
<dbReference type="Pfam" id="PF01364">
    <property type="entry name" value="Peptidase_C25"/>
    <property type="match status" value="1"/>
</dbReference>
<feature type="chain" id="PRO_5031069930" evidence="2">
    <location>
        <begin position="22"/>
        <end position="1340"/>
    </location>
</feature>
<dbReference type="InterPro" id="IPR029031">
    <property type="entry name" value="Gingipain_N_sf"/>
</dbReference>
<name>A0A7V4WVF4_CALAY</name>
<dbReference type="InterPro" id="IPR012600">
    <property type="entry name" value="Propeptide_C25"/>
</dbReference>
<dbReference type="GO" id="GO:0004197">
    <property type="term" value="F:cysteine-type endopeptidase activity"/>
    <property type="evidence" value="ECO:0007669"/>
    <property type="project" value="InterPro"/>
</dbReference>
<dbReference type="Gene3D" id="2.60.40.4070">
    <property type="match status" value="1"/>
</dbReference>
<proteinExistence type="predicted"/>
<sequence length="1340" mass="151440">MISSFKRSLLPAFLFPLALFAQNTATLYPDVKIIEQSASRIVIDWQPQDFRLNEIETDGKMFNRAVFDMAFSAGEPGMPDIPWRSFTVGKPKGSAVRITLLESDKTTFSNVNLAPLPEMGQNKQGISRFIYIQDASVYNSERLYPQQTILHADGGKFRDIAIEKIQLTPLQYSPATKTVQFHKRMRLLIEFTPPPGRSGKFRSRGKLDALYQSILLNFDQAKNWQSKERLALKKVSMSDGDWYRIPVTEDGMYKITRAVLADAGINTSGLSIDAVRLYNNGGHYLSYKVNGTHYNPPYTMEIPRFVHDANGNTIFDDGDYILFYGKNVNGWFYSEEAQDFRFHQHPYAKVNYYLLNINSAGGAKTMAEDIPPPQTNPAPADFFYDRYHFEEDLYNLLASGPDWYGNRFFGLSDSYSKTFSVITSQNPGALPRFRIRLKGGSGIKYGDNQNYRYYFTVTLNGRTLLNNVSFTEENRQTYSKDITDPTSVENGDNILNIQYSADRYESSSAYLDWFELYYPREFTAENEQLLIYTKTWQQPVRYTVNGFSAGSDVYVFNVTDPVNPTILYKNLNVQNGAVSFDTPVFETPQALLVLAQGSSAVLAPQTPARYNHGQDLLDVNQQADMLIITHKSFVPYAQQLAELRSELTSKIITMDEIYFNFNSTVPDPTALRNFIRYAYLNWQTPAPSYVLLFGDGHYDYRNITLPDTMRVPPFEIYDDHEIDSRTADMYYVDLDYSNSDTFRSLSPDLGIGRLPIESTLDAERMIEKIITYEKNPRQEGWQTLITLVADDEITPRSSSEWMHQNQAESFARLSQLKKFNKKKIYLSAYPSVPGGFGRIKPEANDDLIKTINQGTLIVNYVGHGSPVQWAHENVFNMSRDLERLNNPGKLTFVVAATCDFGKFDDPHDPSFSEAMIWREESGAIAVLSATRLVYSGDNAAFNTRFYKNLFPGGGPSAHLGNAWLASIYSSSTPNSRYSNVNDQKYHLFADPSMHLADPRGKIQINNIKPDVLKALSQVDIEAEVLTDGQRNTSFDGGAVLIVNDARYDSVKLGGRFDPVTLDGPLIFKGEVAVQAGLLSGRFIVPKSIRYKNKPTGRVTIFAWTDDNSQTALGYNSSLLFNGSTNIDDAEGPEIDIYFENQEQFTSGDLVSENPVLIATLEDNSGINMTDQTGHFISLKIDDQPPQNVSGFFVYERNSYTRGTINYPLDNVKEGEHRLHILAYDNVNNPSEREITFKVVKSENIALSDVINYPNPFSTSTRFTFQTNRTGADVTVKIYTISGRLIEELRGISVSGYNDDIVWNGRDRDGDTVANGVYLYKIILDDGQDSKEVIEKLVIVR</sequence>
<dbReference type="Gene3D" id="3.40.50.10390">
    <property type="entry name" value="Gingipain r, domain 1"/>
    <property type="match status" value="1"/>
</dbReference>
<reference evidence="5" key="1">
    <citation type="journal article" date="2020" name="mSystems">
        <title>Genome- and Community-Level Interaction Insights into Carbon Utilization and Element Cycling Functions of Hydrothermarchaeota in Hydrothermal Sediment.</title>
        <authorList>
            <person name="Zhou Z."/>
            <person name="Liu Y."/>
            <person name="Xu W."/>
            <person name="Pan J."/>
            <person name="Luo Z.H."/>
            <person name="Li M."/>
        </authorList>
    </citation>
    <scope>NUCLEOTIDE SEQUENCE [LARGE SCALE GENOMIC DNA]</scope>
    <source>
        <strain evidence="5">HyVt-577</strain>
    </source>
</reference>
<dbReference type="Pfam" id="PF08126">
    <property type="entry name" value="Propeptide_C25"/>
    <property type="match status" value="1"/>
</dbReference>
<dbReference type="InterPro" id="IPR026444">
    <property type="entry name" value="Secre_tail"/>
</dbReference>
<evidence type="ECO:0000256" key="1">
    <source>
        <dbReference type="ARBA" id="ARBA00022729"/>
    </source>
</evidence>
<keyword evidence="1 2" id="KW-0732">Signal</keyword>
<feature type="domain" description="Gingipain" evidence="3">
    <location>
        <begin position="625"/>
        <end position="995"/>
    </location>
</feature>
<dbReference type="Gene3D" id="3.40.50.1460">
    <property type="match status" value="1"/>
</dbReference>
<dbReference type="SUPFAM" id="SSF52129">
    <property type="entry name" value="Caspase-like"/>
    <property type="match status" value="1"/>
</dbReference>
<organism evidence="5">
    <name type="scientific">Caldithrix abyssi</name>
    <dbReference type="NCBI Taxonomy" id="187145"/>
    <lineage>
        <taxon>Bacteria</taxon>
        <taxon>Pseudomonadati</taxon>
        <taxon>Calditrichota</taxon>
        <taxon>Calditrichia</taxon>
        <taxon>Calditrichales</taxon>
        <taxon>Calditrichaceae</taxon>
        <taxon>Caldithrix</taxon>
    </lineage>
</organism>
<feature type="signal peptide" evidence="2">
    <location>
        <begin position="1"/>
        <end position="21"/>
    </location>
</feature>
<dbReference type="GO" id="GO:0006508">
    <property type="term" value="P:proteolysis"/>
    <property type="evidence" value="ECO:0007669"/>
    <property type="project" value="InterPro"/>
</dbReference>
<dbReference type="InterPro" id="IPR001769">
    <property type="entry name" value="Gingipain"/>
</dbReference>
<protein>
    <submittedName>
        <fullName evidence="5">Type IX secretion system sortase PorU</fullName>
    </submittedName>
</protein>
<gene>
    <name evidence="5" type="primary">porU</name>
    <name evidence="5" type="ORF">ENK44_11380</name>
</gene>
<dbReference type="Gene3D" id="2.60.40.3800">
    <property type="match status" value="1"/>
</dbReference>
<dbReference type="EMBL" id="DRQG01000106">
    <property type="protein sequence ID" value="HGY56299.1"/>
    <property type="molecule type" value="Genomic_DNA"/>
</dbReference>
<evidence type="ECO:0000256" key="2">
    <source>
        <dbReference type="SAM" id="SignalP"/>
    </source>
</evidence>